<accession>A0A2G9HKC1</accession>
<keyword evidence="2" id="KW-1185">Reference proteome</keyword>
<comment type="caution">
    <text evidence="1">The sequence shown here is derived from an EMBL/GenBank/DDBJ whole genome shotgun (WGS) entry which is preliminary data.</text>
</comment>
<evidence type="ECO:0000313" key="2">
    <source>
        <dbReference type="Proteomes" id="UP000231279"/>
    </source>
</evidence>
<dbReference type="AlphaFoldDB" id="A0A2G9HKC1"/>
<protein>
    <submittedName>
        <fullName evidence="1">Uncharacterized protein</fullName>
    </submittedName>
</protein>
<proteinExistence type="predicted"/>
<evidence type="ECO:0000313" key="1">
    <source>
        <dbReference type="EMBL" id="PIN17982.1"/>
    </source>
</evidence>
<gene>
    <name evidence="1" type="ORF">CDL12_09352</name>
</gene>
<organism evidence="1 2">
    <name type="scientific">Handroanthus impetiginosus</name>
    <dbReference type="NCBI Taxonomy" id="429701"/>
    <lineage>
        <taxon>Eukaryota</taxon>
        <taxon>Viridiplantae</taxon>
        <taxon>Streptophyta</taxon>
        <taxon>Embryophyta</taxon>
        <taxon>Tracheophyta</taxon>
        <taxon>Spermatophyta</taxon>
        <taxon>Magnoliopsida</taxon>
        <taxon>eudicotyledons</taxon>
        <taxon>Gunneridae</taxon>
        <taxon>Pentapetalae</taxon>
        <taxon>asterids</taxon>
        <taxon>lamiids</taxon>
        <taxon>Lamiales</taxon>
        <taxon>Bignoniaceae</taxon>
        <taxon>Crescentiina</taxon>
        <taxon>Tabebuia alliance</taxon>
        <taxon>Handroanthus</taxon>
    </lineage>
</organism>
<dbReference type="Proteomes" id="UP000231279">
    <property type="component" value="Unassembled WGS sequence"/>
</dbReference>
<reference evidence="2" key="1">
    <citation type="journal article" date="2018" name="Gigascience">
        <title>Genome assembly of the Pink Ipe (Handroanthus impetiginosus, Bignoniaceae), a highly valued, ecologically keystone Neotropical timber forest tree.</title>
        <authorList>
            <person name="Silva-Junior O.B."/>
            <person name="Grattapaglia D."/>
            <person name="Novaes E."/>
            <person name="Collevatti R.G."/>
        </authorList>
    </citation>
    <scope>NUCLEOTIDE SEQUENCE [LARGE SCALE GENOMIC DNA]</scope>
    <source>
        <strain evidence="2">cv. UFG-1</strain>
    </source>
</reference>
<dbReference type="OrthoDB" id="907743at2759"/>
<dbReference type="AntiFam" id="ANF00025">
    <property type="entry name" value="Antisense to 23S rRNA"/>
</dbReference>
<name>A0A2G9HKC1_9LAMI</name>
<dbReference type="EMBL" id="NKXS01001561">
    <property type="protein sequence ID" value="PIN17982.1"/>
    <property type="molecule type" value="Genomic_DNA"/>
</dbReference>
<sequence>MSISPSVSPRQCPDRCTFRACRSLPDKKFRYLRAVIVTAAVHRGFGRRLLCHQVTNFLELPALGRHQPLYMSSRLGRCDPLCEEAPLLPKLRGYFAKFLRESYLATLGILHLPTCVGFRYSLLCPSRPTNGSTGIFTCCLSTMPFGLILGPDSPSMDEPCGGTLSFGRSFSLVHLRHKSARSVSYYVLFQGWLLLGKPPGCLCTPTSFITERSFRGLMLYPKCPVNCCASTHFRENQLALGSNGISPLTITYPLILQHQLVRTST</sequence>